<feature type="domain" description="Peptidase S9 prolyl oligopeptidase catalytic" evidence="4">
    <location>
        <begin position="538"/>
        <end position="740"/>
    </location>
</feature>
<dbReference type="OrthoDB" id="9801421at2"/>
<protein>
    <submittedName>
        <fullName evidence="6">S9 family peptidase</fullName>
    </submittedName>
</protein>
<dbReference type="GO" id="GO:0006508">
    <property type="term" value="P:proteolysis"/>
    <property type="evidence" value="ECO:0007669"/>
    <property type="project" value="UniProtKB-KW"/>
</dbReference>
<gene>
    <name evidence="6" type="ORF">C7I55_10660</name>
</gene>
<dbReference type="GO" id="GO:0005829">
    <property type="term" value="C:cytosol"/>
    <property type="evidence" value="ECO:0007669"/>
    <property type="project" value="TreeGrafter"/>
</dbReference>
<keyword evidence="3" id="KW-0720">Serine protease</keyword>
<keyword evidence="1" id="KW-0645">Protease</keyword>
<dbReference type="InterPro" id="IPR051167">
    <property type="entry name" value="Prolyl_oligopep/macrocyclase"/>
</dbReference>
<dbReference type="Gene3D" id="2.130.10.120">
    <property type="entry name" value="Prolyl oligopeptidase, N-terminal domain"/>
    <property type="match status" value="1"/>
</dbReference>
<dbReference type="AlphaFoldDB" id="A0A2P7QRZ9"/>
<evidence type="ECO:0000256" key="1">
    <source>
        <dbReference type="ARBA" id="ARBA00022670"/>
    </source>
</evidence>
<evidence type="ECO:0000256" key="3">
    <source>
        <dbReference type="ARBA" id="ARBA00022825"/>
    </source>
</evidence>
<dbReference type="PANTHER" id="PTHR42881">
    <property type="entry name" value="PROLYL ENDOPEPTIDASE"/>
    <property type="match status" value="1"/>
</dbReference>
<dbReference type="EMBL" id="PXYI01000003">
    <property type="protein sequence ID" value="PSJ40753.1"/>
    <property type="molecule type" value="Genomic_DNA"/>
</dbReference>
<evidence type="ECO:0000313" key="6">
    <source>
        <dbReference type="EMBL" id="PSJ40753.1"/>
    </source>
</evidence>
<dbReference type="InterPro" id="IPR001375">
    <property type="entry name" value="Peptidase_S9_cat"/>
</dbReference>
<dbReference type="Gene3D" id="3.40.50.1820">
    <property type="entry name" value="alpha/beta hydrolase"/>
    <property type="match status" value="1"/>
</dbReference>
<dbReference type="PRINTS" id="PR00862">
    <property type="entry name" value="PROLIGOPTASE"/>
</dbReference>
<accession>A0A2P7QRZ9</accession>
<dbReference type="Pfam" id="PF00326">
    <property type="entry name" value="Peptidase_S9"/>
    <property type="match status" value="1"/>
</dbReference>
<reference evidence="6 7" key="1">
    <citation type="submission" date="2018-03" db="EMBL/GenBank/DDBJ databases">
        <title>The draft genome of Sphingosinicella sp. GL-C-18.</title>
        <authorList>
            <person name="Liu L."/>
            <person name="Li L."/>
            <person name="Liang L."/>
            <person name="Zhang X."/>
            <person name="Wang T."/>
        </authorList>
    </citation>
    <scope>NUCLEOTIDE SEQUENCE [LARGE SCALE GENOMIC DNA]</scope>
    <source>
        <strain evidence="6 7">GL-C-18</strain>
    </source>
</reference>
<dbReference type="PANTHER" id="PTHR42881:SF13">
    <property type="entry name" value="PROLYL ENDOPEPTIDASE"/>
    <property type="match status" value="1"/>
</dbReference>
<dbReference type="InterPro" id="IPR029058">
    <property type="entry name" value="AB_hydrolase_fold"/>
</dbReference>
<feature type="domain" description="Peptidase S9A N-terminal" evidence="5">
    <location>
        <begin position="62"/>
        <end position="455"/>
    </location>
</feature>
<keyword evidence="7" id="KW-1185">Reference proteome</keyword>
<dbReference type="SUPFAM" id="SSF50993">
    <property type="entry name" value="Peptidase/esterase 'gauge' domain"/>
    <property type="match status" value="1"/>
</dbReference>
<dbReference type="GO" id="GO:0004252">
    <property type="term" value="F:serine-type endopeptidase activity"/>
    <property type="evidence" value="ECO:0007669"/>
    <property type="project" value="InterPro"/>
</dbReference>
<dbReference type="Proteomes" id="UP000241167">
    <property type="component" value="Unassembled WGS sequence"/>
</dbReference>
<keyword evidence="2" id="KW-0378">Hydrolase</keyword>
<evidence type="ECO:0000259" key="4">
    <source>
        <dbReference type="Pfam" id="PF00326"/>
    </source>
</evidence>
<evidence type="ECO:0000313" key="7">
    <source>
        <dbReference type="Proteomes" id="UP000241167"/>
    </source>
</evidence>
<evidence type="ECO:0000256" key="2">
    <source>
        <dbReference type="ARBA" id="ARBA00022801"/>
    </source>
</evidence>
<dbReference type="GO" id="GO:0070012">
    <property type="term" value="F:oligopeptidase activity"/>
    <property type="evidence" value="ECO:0007669"/>
    <property type="project" value="TreeGrafter"/>
</dbReference>
<dbReference type="SUPFAM" id="SSF53474">
    <property type="entry name" value="alpha/beta-Hydrolases"/>
    <property type="match status" value="1"/>
</dbReference>
<name>A0A2P7QRZ9_9SPHN</name>
<dbReference type="InterPro" id="IPR023302">
    <property type="entry name" value="Pept_S9A_N"/>
</dbReference>
<comment type="caution">
    <text evidence="6">The sequence shown here is derived from an EMBL/GenBank/DDBJ whole genome shotgun (WGS) entry which is preliminary data.</text>
</comment>
<dbReference type="InterPro" id="IPR002470">
    <property type="entry name" value="Peptidase_S9A"/>
</dbReference>
<evidence type="ECO:0000259" key="5">
    <source>
        <dbReference type="Pfam" id="PF02897"/>
    </source>
</evidence>
<organism evidence="6 7">
    <name type="scientific">Allosphingosinicella deserti</name>
    <dbReference type="NCBI Taxonomy" id="2116704"/>
    <lineage>
        <taxon>Bacteria</taxon>
        <taxon>Pseudomonadati</taxon>
        <taxon>Pseudomonadota</taxon>
        <taxon>Alphaproteobacteria</taxon>
        <taxon>Sphingomonadales</taxon>
        <taxon>Sphingomonadaceae</taxon>
        <taxon>Allosphingosinicella</taxon>
    </lineage>
</organism>
<sequence>MLAARSSPALDLVASPLGKRVTLFLSGDTFLHRFLLSAAALILTAAAAPASRPAGTVPASASADDPYLWLEEVEGPRALAQVRDWNRATEDLLTQDPKFADYQSRARAILDDEQQIATPDQVMGDLVLNLWRDAKNPRGLWRASPLAAYRAGKPAWRTVIDVDALGKAEGKSWVWHGADCLAPDYRRCLVSLSPGGTDADVVREFDLERGRFVDDGFVLPEAKSNVAWVDADTLLVVTDYGPNSLTASGYGRIAKLWKRGTPLAAARTVFEGETADVSVSPVAVQDGTRRWTFVTRGKTFWTSEQSLLTATGQLVRLPLPEDAEFQTVLGGRLIAKLQSPLDSAGKRFAEGSLIAYDLDAIDAGRSTTPELVMAPSARQAIEEVVSSDTILWVKALDDVSGKLFAVRRGADERWTTSAAALPANSSIRLQSTAGKSDMAFAIAEGMLTPPTLYAVGSSGAPTRVQSLPAKFDSARFSVEQRFATSKDGTRIPYFLVRRKGAAGAMPALIHAYGGFRAAQTPGYLTGQPYRAGPLGMFWVEEGNAYVLANIRGGGEYGPEWHRSVLRENRQKSFDDLHAVAEDLIRTGVSTKGRIGISGRSNGGVLVGAALTQRPDLYSAVISGSPLHDMKRYSHMLAGASWVGEYGDPDVPADWAFLSRYSPYQNVKPGVKYPAVFFYSSTKDDRVHPGHARKMAARLGEYGNRFYFHEYLEGGHSVGADHAEDAKRAALLMTYLKRELGGPK</sequence>
<proteinExistence type="predicted"/>
<dbReference type="Pfam" id="PF02897">
    <property type="entry name" value="Peptidase_S9_N"/>
    <property type="match status" value="1"/>
</dbReference>